<dbReference type="Pfam" id="PF02230">
    <property type="entry name" value="Abhydrolase_2"/>
    <property type="match status" value="1"/>
</dbReference>
<dbReference type="InterPro" id="IPR050565">
    <property type="entry name" value="LYPA1-2/EST-like"/>
</dbReference>
<dbReference type="PANTHER" id="PTHR10655:SF17">
    <property type="entry name" value="LYSOPHOSPHOLIPASE-LIKE PROTEIN 1"/>
    <property type="match status" value="1"/>
</dbReference>
<feature type="domain" description="Phospholipase/carboxylesterase/thioesterase" evidence="3">
    <location>
        <begin position="23"/>
        <end position="229"/>
    </location>
</feature>
<keyword evidence="2 4" id="KW-0378">Hydrolase</keyword>
<dbReference type="InterPro" id="IPR003140">
    <property type="entry name" value="PLipase/COase/thioEstase"/>
</dbReference>
<evidence type="ECO:0000256" key="1">
    <source>
        <dbReference type="ARBA" id="ARBA00006499"/>
    </source>
</evidence>
<proteinExistence type="inferred from homology"/>
<keyword evidence="5" id="KW-1185">Reference proteome</keyword>
<dbReference type="PANTHER" id="PTHR10655">
    <property type="entry name" value="LYSOPHOSPHOLIPASE-RELATED"/>
    <property type="match status" value="1"/>
</dbReference>
<dbReference type="InterPro" id="IPR029058">
    <property type="entry name" value="AB_hydrolase_fold"/>
</dbReference>
<dbReference type="Gene3D" id="3.40.50.1820">
    <property type="entry name" value="alpha/beta hydrolase"/>
    <property type="match status" value="1"/>
</dbReference>
<evidence type="ECO:0000313" key="5">
    <source>
        <dbReference type="Proteomes" id="UP001525379"/>
    </source>
</evidence>
<sequence>MTSSDRSSVVDPHRVVWSAPIEELPERHLVVLLHGYGSDARDLMNIVPQLPNEPIYASLLAPAPCGASPLGYEWFPLHFDAQGALLDASSPERLAAFAKAADAAAQGVLEWIDALPAAPKSVSLLGFSQGGIVSLAAVRRAPERFRTVAVQSTLVAPDVHGLDAEVARVKPSVWWGRGTADTVIPAEAIPVTEAWMQACANAEIYVDEGVGHVFSVEGLRALSAYLREHLNLGEE</sequence>
<evidence type="ECO:0000259" key="3">
    <source>
        <dbReference type="Pfam" id="PF02230"/>
    </source>
</evidence>
<comment type="caution">
    <text evidence="4">The sequence shown here is derived from an EMBL/GenBank/DDBJ whole genome shotgun (WGS) entry which is preliminary data.</text>
</comment>
<dbReference type="SUPFAM" id="SSF53474">
    <property type="entry name" value="alpha/beta-Hydrolases"/>
    <property type="match status" value="1"/>
</dbReference>
<protein>
    <submittedName>
        <fullName evidence="4">Alpha/beta hydrolase-fold protein</fullName>
    </submittedName>
</protein>
<organism evidence="4 5">
    <name type="scientific">Pseudoclavibacter albus</name>
    <dbReference type="NCBI Taxonomy" id="272241"/>
    <lineage>
        <taxon>Bacteria</taxon>
        <taxon>Bacillati</taxon>
        <taxon>Actinomycetota</taxon>
        <taxon>Actinomycetes</taxon>
        <taxon>Micrococcales</taxon>
        <taxon>Microbacteriaceae</taxon>
        <taxon>Pseudoclavibacter</taxon>
    </lineage>
</organism>
<name>A0ABT2HVG6_9MICO</name>
<gene>
    <name evidence="4" type="ORF">M3D15_02905</name>
</gene>
<dbReference type="EMBL" id="JALXSQ010000007">
    <property type="protein sequence ID" value="MCT2042292.1"/>
    <property type="molecule type" value="Genomic_DNA"/>
</dbReference>
<dbReference type="GO" id="GO:0016787">
    <property type="term" value="F:hydrolase activity"/>
    <property type="evidence" value="ECO:0007669"/>
    <property type="project" value="UniProtKB-KW"/>
</dbReference>
<accession>A0ABT2HVG6</accession>
<comment type="similarity">
    <text evidence="1">Belongs to the AB hydrolase superfamily. AB hydrolase 2 family.</text>
</comment>
<dbReference type="Proteomes" id="UP001525379">
    <property type="component" value="Unassembled WGS sequence"/>
</dbReference>
<evidence type="ECO:0000313" key="4">
    <source>
        <dbReference type="EMBL" id="MCT2042292.1"/>
    </source>
</evidence>
<dbReference type="RefSeq" id="WP_206394206.1">
    <property type="nucleotide sequence ID" value="NZ_JAFDPW010000001.1"/>
</dbReference>
<reference evidence="4 5" key="1">
    <citation type="submission" date="2022-04" db="EMBL/GenBank/DDBJ databases">
        <title>Human microbiome associated bacterial genomes.</title>
        <authorList>
            <person name="Sandstrom S."/>
            <person name="Salamzade R."/>
            <person name="Kalan L.R."/>
        </authorList>
    </citation>
    <scope>NUCLEOTIDE SEQUENCE [LARGE SCALE GENOMIC DNA]</scope>
    <source>
        <strain evidence="5">p3-SID1799</strain>
    </source>
</reference>
<evidence type="ECO:0000256" key="2">
    <source>
        <dbReference type="ARBA" id="ARBA00022801"/>
    </source>
</evidence>